<protein>
    <recommendedName>
        <fullName evidence="3">N-acetyltransferase domain-containing protein</fullName>
    </recommendedName>
</protein>
<dbReference type="InterPro" id="IPR000182">
    <property type="entry name" value="GNAT_dom"/>
</dbReference>
<dbReference type="RefSeq" id="WP_070235741.1">
    <property type="nucleotide sequence ID" value="NZ_CP017478.1"/>
</dbReference>
<evidence type="ECO:0000256" key="2">
    <source>
        <dbReference type="ARBA" id="ARBA00023315"/>
    </source>
</evidence>
<sequence>MIKNVENTDEIEVVSQLAYKIWNQHYVPIIGQDQVDYMIDKFQSQIAITNQIKNGYEYYLISHNEIAVGYLALVPDNQTKKLMISKIYIDADYRGSGNGKQLLDFTKKVSKEIGFKTIWLTVNKYNSKSINWYQKNGFEITEEVTMDIGNGYFMDDYVLTLDL</sequence>
<keyword evidence="2" id="KW-0012">Acyltransferase</keyword>
<dbReference type="PANTHER" id="PTHR42919:SF8">
    <property type="entry name" value="N-ALPHA-ACETYLTRANSFERASE 50"/>
    <property type="match status" value="1"/>
</dbReference>
<keyword evidence="5" id="KW-1185">Reference proteome</keyword>
<dbReference type="STRING" id="1850246.LPB138_02545"/>
<dbReference type="CDD" id="cd04301">
    <property type="entry name" value="NAT_SF"/>
    <property type="match status" value="1"/>
</dbReference>
<dbReference type="KEGG" id="lul:LPB138_02545"/>
<evidence type="ECO:0000259" key="3">
    <source>
        <dbReference type="PROSITE" id="PS51186"/>
    </source>
</evidence>
<feature type="domain" description="N-acetyltransferase" evidence="3">
    <location>
        <begin position="5"/>
        <end position="163"/>
    </location>
</feature>
<organism evidence="4 5">
    <name type="scientific">Urechidicola croceus</name>
    <dbReference type="NCBI Taxonomy" id="1850246"/>
    <lineage>
        <taxon>Bacteria</taxon>
        <taxon>Pseudomonadati</taxon>
        <taxon>Bacteroidota</taxon>
        <taxon>Flavobacteriia</taxon>
        <taxon>Flavobacteriales</taxon>
        <taxon>Flavobacteriaceae</taxon>
        <taxon>Urechidicola</taxon>
    </lineage>
</organism>
<dbReference type="Proteomes" id="UP000176050">
    <property type="component" value="Chromosome"/>
</dbReference>
<keyword evidence="1" id="KW-0808">Transferase</keyword>
<dbReference type="PROSITE" id="PS51186">
    <property type="entry name" value="GNAT"/>
    <property type="match status" value="1"/>
</dbReference>
<accession>A0A1D8P4Z4</accession>
<evidence type="ECO:0000313" key="4">
    <source>
        <dbReference type="EMBL" id="AOW19625.1"/>
    </source>
</evidence>
<proteinExistence type="predicted"/>
<name>A0A1D8P4Z4_9FLAO</name>
<evidence type="ECO:0000256" key="1">
    <source>
        <dbReference type="ARBA" id="ARBA00022679"/>
    </source>
</evidence>
<dbReference type="GO" id="GO:0016747">
    <property type="term" value="F:acyltransferase activity, transferring groups other than amino-acyl groups"/>
    <property type="evidence" value="ECO:0007669"/>
    <property type="project" value="InterPro"/>
</dbReference>
<dbReference type="SUPFAM" id="SSF55729">
    <property type="entry name" value="Acyl-CoA N-acyltransferases (Nat)"/>
    <property type="match status" value="1"/>
</dbReference>
<dbReference type="PANTHER" id="PTHR42919">
    <property type="entry name" value="N-ALPHA-ACETYLTRANSFERASE"/>
    <property type="match status" value="1"/>
</dbReference>
<dbReference type="Pfam" id="PF00583">
    <property type="entry name" value="Acetyltransf_1"/>
    <property type="match status" value="1"/>
</dbReference>
<dbReference type="OrthoDB" id="9800604at2"/>
<reference evidence="4 5" key="1">
    <citation type="submission" date="2016-10" db="EMBL/GenBank/DDBJ databases">
        <title>Lutibacter sp. LPB0138, isolated from marine gastropod.</title>
        <authorList>
            <person name="Kim E."/>
            <person name="Yi H."/>
        </authorList>
    </citation>
    <scope>NUCLEOTIDE SEQUENCE [LARGE SCALE GENOMIC DNA]</scope>
    <source>
        <strain evidence="4 5">LPB0138</strain>
    </source>
</reference>
<dbReference type="AlphaFoldDB" id="A0A1D8P4Z4"/>
<dbReference type="Gene3D" id="3.40.630.30">
    <property type="match status" value="1"/>
</dbReference>
<evidence type="ECO:0000313" key="5">
    <source>
        <dbReference type="Proteomes" id="UP000176050"/>
    </source>
</evidence>
<dbReference type="InterPro" id="IPR051556">
    <property type="entry name" value="N-term/lysine_N-AcTrnsfr"/>
</dbReference>
<dbReference type="EMBL" id="CP017478">
    <property type="protein sequence ID" value="AOW19625.1"/>
    <property type="molecule type" value="Genomic_DNA"/>
</dbReference>
<gene>
    <name evidence="4" type="ORF">LPB138_02545</name>
</gene>
<dbReference type="InterPro" id="IPR016181">
    <property type="entry name" value="Acyl_CoA_acyltransferase"/>
</dbReference>